<gene>
    <name evidence="3" type="ORF">EVEC_LOCUS10408</name>
</gene>
<dbReference type="EMBL" id="UXUI01010822">
    <property type="protein sequence ID" value="VDD95657.1"/>
    <property type="molecule type" value="Genomic_DNA"/>
</dbReference>
<accession>A0A0N4VJR2</accession>
<reference evidence="3 4" key="2">
    <citation type="submission" date="2018-10" db="EMBL/GenBank/DDBJ databases">
        <authorList>
            <consortium name="Pathogen Informatics"/>
        </authorList>
    </citation>
    <scope>NUCLEOTIDE SEQUENCE [LARGE SCALE GENOMIC DNA]</scope>
</reference>
<sequence>MPTMWVGDESDALSLEGSVVQLKLTCSKYGEGAYCIAFRIAGVHVNSNLFYHLSEREWSQIELIVCFLLAILLILTIFGSVILWSVCWRMKKGRLIAQIQTQFLFHLKHQQMFMEEQITAIRANYIRQMDRTLEERLQSECPTKRKLYFNAGNCFSFTRSCSTPKIFRKKKARLLICFTEFLEPEVMANPPPVAQQFIIELRKMIDIAKERIRLKRHTPTLDAIKEEECEDEHSINIPLPENDEKEEKNEESSPKSTKSSDSGVDSLSDEESKTDQKSLDIPMEETSEPEKRPASRIPVVSITKNKLVNRIAPTTQPSRLPTFEYGKVRPSLANLSSVSPKTASLLKAPKTMSEHFESSSIITEEISDTSILNASTVSALTPSKIPSPRTVSSTAEVAGEAVSNVPPPLPESSPPQLPSNVQDRIKSTRRKTYAVFPSESMLKKSLPRRIRRPVQLQQYLNAAEITEPSS</sequence>
<dbReference type="WBParaSite" id="EVEC_0001108301-mRNA-1">
    <property type="protein sequence ID" value="EVEC_0001108301-mRNA-1"/>
    <property type="gene ID" value="EVEC_0001108301"/>
</dbReference>
<evidence type="ECO:0000313" key="3">
    <source>
        <dbReference type="EMBL" id="VDD95657.1"/>
    </source>
</evidence>
<evidence type="ECO:0000256" key="2">
    <source>
        <dbReference type="SAM" id="Phobius"/>
    </source>
</evidence>
<keyword evidence="4" id="KW-1185">Reference proteome</keyword>
<evidence type="ECO:0000313" key="4">
    <source>
        <dbReference type="Proteomes" id="UP000274131"/>
    </source>
</evidence>
<evidence type="ECO:0000313" key="5">
    <source>
        <dbReference type="WBParaSite" id="EVEC_0001108301-mRNA-1"/>
    </source>
</evidence>
<feature type="region of interest" description="Disordered" evidence="1">
    <location>
        <begin position="396"/>
        <end position="429"/>
    </location>
</feature>
<dbReference type="Proteomes" id="UP000274131">
    <property type="component" value="Unassembled WGS sequence"/>
</dbReference>
<feature type="transmembrane region" description="Helical" evidence="2">
    <location>
        <begin position="61"/>
        <end position="86"/>
    </location>
</feature>
<dbReference type="AlphaFoldDB" id="A0A0N4VJR2"/>
<dbReference type="OrthoDB" id="5822275at2759"/>
<keyword evidence="2" id="KW-0812">Transmembrane</keyword>
<feature type="region of interest" description="Disordered" evidence="1">
    <location>
        <begin position="223"/>
        <end position="298"/>
    </location>
</feature>
<evidence type="ECO:0000256" key="1">
    <source>
        <dbReference type="SAM" id="MobiDB-lite"/>
    </source>
</evidence>
<proteinExistence type="predicted"/>
<protein>
    <submittedName>
        <fullName evidence="3 5">Uncharacterized protein</fullName>
    </submittedName>
</protein>
<name>A0A0N4VJR2_ENTVE</name>
<reference evidence="5" key="1">
    <citation type="submission" date="2017-02" db="UniProtKB">
        <authorList>
            <consortium name="WormBaseParasite"/>
        </authorList>
    </citation>
    <scope>IDENTIFICATION</scope>
</reference>
<keyword evidence="2" id="KW-0472">Membrane</keyword>
<dbReference type="PANTHER" id="PTHR39387">
    <property type="entry name" value="SHAVENOID, ISOFORM B"/>
    <property type="match status" value="1"/>
</dbReference>
<dbReference type="GO" id="GO:0005938">
    <property type="term" value="C:cell cortex"/>
    <property type="evidence" value="ECO:0007669"/>
    <property type="project" value="TreeGrafter"/>
</dbReference>
<dbReference type="STRING" id="51028.A0A0N4VJR2"/>
<keyword evidence="2" id="KW-1133">Transmembrane helix</keyword>
<feature type="compositionally biased region" description="Pro residues" evidence="1">
    <location>
        <begin position="405"/>
        <end position="417"/>
    </location>
</feature>
<dbReference type="PANTHER" id="PTHR39387:SF1">
    <property type="entry name" value="SHAVENOID, ISOFORM B"/>
    <property type="match status" value="1"/>
</dbReference>
<organism evidence="5">
    <name type="scientific">Enterobius vermicularis</name>
    <name type="common">Human pinworm</name>
    <dbReference type="NCBI Taxonomy" id="51028"/>
    <lineage>
        <taxon>Eukaryota</taxon>
        <taxon>Metazoa</taxon>
        <taxon>Ecdysozoa</taxon>
        <taxon>Nematoda</taxon>
        <taxon>Chromadorea</taxon>
        <taxon>Rhabditida</taxon>
        <taxon>Spirurina</taxon>
        <taxon>Oxyuridomorpha</taxon>
        <taxon>Oxyuroidea</taxon>
        <taxon>Oxyuridae</taxon>
        <taxon>Enterobius</taxon>
    </lineage>
</organism>